<keyword evidence="1" id="KW-1133">Transmembrane helix</keyword>
<sequence>MNREHMYDVAVCTGMVSASAKSLSSAAGQLFACLWILVVIAIIVWAMVRDKWTLKNILYINKSLHTLASRFQISANMDLNNSILPMLILNIWFQFLIRFMTFRLICLKLKCHDYIVH</sequence>
<feature type="transmembrane region" description="Helical" evidence="1">
    <location>
        <begin position="30"/>
        <end position="48"/>
    </location>
</feature>
<dbReference type="WBParaSite" id="nRc.2.0.1.t20579-RA">
    <property type="protein sequence ID" value="nRc.2.0.1.t20579-RA"/>
    <property type="gene ID" value="nRc.2.0.1.g20579"/>
</dbReference>
<keyword evidence="1" id="KW-0472">Membrane</keyword>
<protein>
    <submittedName>
        <fullName evidence="3">Uncharacterized protein</fullName>
    </submittedName>
</protein>
<keyword evidence="2" id="KW-1185">Reference proteome</keyword>
<organism evidence="2 3">
    <name type="scientific">Romanomermis culicivorax</name>
    <name type="common">Nematode worm</name>
    <dbReference type="NCBI Taxonomy" id="13658"/>
    <lineage>
        <taxon>Eukaryota</taxon>
        <taxon>Metazoa</taxon>
        <taxon>Ecdysozoa</taxon>
        <taxon>Nematoda</taxon>
        <taxon>Enoplea</taxon>
        <taxon>Dorylaimia</taxon>
        <taxon>Mermithida</taxon>
        <taxon>Mermithoidea</taxon>
        <taxon>Mermithidae</taxon>
        <taxon>Romanomermis</taxon>
    </lineage>
</organism>
<evidence type="ECO:0000256" key="1">
    <source>
        <dbReference type="SAM" id="Phobius"/>
    </source>
</evidence>
<dbReference type="AlphaFoldDB" id="A0A915J377"/>
<evidence type="ECO:0000313" key="2">
    <source>
        <dbReference type="Proteomes" id="UP000887565"/>
    </source>
</evidence>
<reference evidence="3" key="1">
    <citation type="submission" date="2022-11" db="UniProtKB">
        <authorList>
            <consortium name="WormBaseParasite"/>
        </authorList>
    </citation>
    <scope>IDENTIFICATION</scope>
</reference>
<proteinExistence type="predicted"/>
<feature type="transmembrane region" description="Helical" evidence="1">
    <location>
        <begin position="83"/>
        <end position="100"/>
    </location>
</feature>
<dbReference type="Proteomes" id="UP000887565">
    <property type="component" value="Unplaced"/>
</dbReference>
<keyword evidence="1" id="KW-0812">Transmembrane</keyword>
<evidence type="ECO:0000313" key="3">
    <source>
        <dbReference type="WBParaSite" id="nRc.2.0.1.t20579-RA"/>
    </source>
</evidence>
<accession>A0A915J377</accession>
<name>A0A915J377_ROMCU</name>